<dbReference type="SUPFAM" id="SSF54909">
    <property type="entry name" value="Dimeric alpha+beta barrel"/>
    <property type="match status" value="1"/>
</dbReference>
<evidence type="ECO:0000313" key="2">
    <source>
        <dbReference type="EMBL" id="XBH17917.1"/>
    </source>
</evidence>
<protein>
    <submittedName>
        <fullName evidence="2">EthD family reductase</fullName>
    </submittedName>
</protein>
<dbReference type="EMBL" id="CP121196">
    <property type="protein sequence ID" value="XBH17917.1"/>
    <property type="molecule type" value="Genomic_DNA"/>
</dbReference>
<reference evidence="2" key="1">
    <citation type="submission" date="2023-03" db="EMBL/GenBank/DDBJ databases">
        <title>Edaphobacter sp.</title>
        <authorList>
            <person name="Huber K.J."/>
            <person name="Papendorf J."/>
            <person name="Pilke C."/>
            <person name="Bunk B."/>
            <person name="Sproeer C."/>
            <person name="Pester M."/>
        </authorList>
    </citation>
    <scope>NUCLEOTIDE SEQUENCE</scope>
    <source>
        <strain evidence="2">DSM 110680</strain>
    </source>
</reference>
<proteinExistence type="predicted"/>
<name>A0AAU7DIJ8_9BACT</name>
<dbReference type="InterPro" id="IPR009799">
    <property type="entry name" value="EthD_dom"/>
</dbReference>
<evidence type="ECO:0000259" key="1">
    <source>
        <dbReference type="Pfam" id="PF07110"/>
    </source>
</evidence>
<dbReference type="InterPro" id="IPR011008">
    <property type="entry name" value="Dimeric_a/b-barrel"/>
</dbReference>
<dbReference type="PANTHER" id="PTHR40260:SF2">
    <property type="entry name" value="BLR8190 PROTEIN"/>
    <property type="match status" value="1"/>
</dbReference>
<feature type="domain" description="EthD" evidence="1">
    <location>
        <begin position="19"/>
        <end position="91"/>
    </location>
</feature>
<dbReference type="RefSeq" id="WP_348263142.1">
    <property type="nucleotide sequence ID" value="NZ_CP121196.1"/>
</dbReference>
<accession>A0AAU7DIJ8</accession>
<dbReference type="NCBIfam" id="TIGR02118">
    <property type="entry name" value="EthD family reductase"/>
    <property type="match status" value="1"/>
</dbReference>
<dbReference type="Gene3D" id="3.30.70.100">
    <property type="match status" value="1"/>
</dbReference>
<organism evidence="2">
    <name type="scientific">Telmatobacter sp. DSM 110680</name>
    <dbReference type="NCBI Taxonomy" id="3036704"/>
    <lineage>
        <taxon>Bacteria</taxon>
        <taxon>Pseudomonadati</taxon>
        <taxon>Acidobacteriota</taxon>
        <taxon>Terriglobia</taxon>
        <taxon>Terriglobales</taxon>
        <taxon>Acidobacteriaceae</taxon>
        <taxon>Telmatobacter</taxon>
    </lineage>
</organism>
<dbReference type="Pfam" id="PF07110">
    <property type="entry name" value="EthD"/>
    <property type="match status" value="1"/>
</dbReference>
<sequence length="104" mass="11242">MIKVSVLYPNTPGSRFDVDYYTSVHMPMSVRLLGSALKDVSVEIGIGSAVLGDPAPFAAIAGFTCESVEAFTAAFMPVADQLQRDIPKYTDIAPIFQISELKEI</sequence>
<dbReference type="GO" id="GO:0016491">
    <property type="term" value="F:oxidoreductase activity"/>
    <property type="evidence" value="ECO:0007669"/>
    <property type="project" value="InterPro"/>
</dbReference>
<dbReference type="AlphaFoldDB" id="A0AAU7DIJ8"/>
<gene>
    <name evidence="2" type="ORF">P8935_00970</name>
</gene>
<dbReference type="PANTHER" id="PTHR40260">
    <property type="entry name" value="BLR8190 PROTEIN"/>
    <property type="match status" value="1"/>
</dbReference>